<dbReference type="EMBL" id="GISG01092745">
    <property type="protein sequence ID" value="MBA4634861.1"/>
    <property type="molecule type" value="Transcribed_RNA"/>
</dbReference>
<protein>
    <submittedName>
        <fullName evidence="2">Uncharacterized protein</fullName>
    </submittedName>
</protein>
<feature type="region of interest" description="Disordered" evidence="1">
    <location>
        <begin position="1"/>
        <end position="24"/>
    </location>
</feature>
<sequence>MTSDRSEDEHLLKNSEASDKLSTSSSLISICPRHWKVSTDSAKSRHPMSSVYTLLNVEFTQLDSIICSILLLFPKVSFSVVGQSGMHDRLGHLHICSCKSRGNDGNTRHSWLLLL</sequence>
<reference evidence="2" key="1">
    <citation type="journal article" date="2013" name="J. Plant Res.">
        <title>Effect of fungi and light on seed germination of three Opuntia species from semiarid lands of central Mexico.</title>
        <authorList>
            <person name="Delgado-Sanchez P."/>
            <person name="Jimenez-Bremont J.F."/>
            <person name="Guerrero-Gonzalez Mde L."/>
            <person name="Flores J."/>
        </authorList>
    </citation>
    <scope>NUCLEOTIDE SEQUENCE</scope>
    <source>
        <tissue evidence="2">Cladode</tissue>
    </source>
</reference>
<organism evidence="2">
    <name type="scientific">Opuntia streptacantha</name>
    <name type="common">Prickly pear cactus</name>
    <name type="synonym">Opuntia cardona</name>
    <dbReference type="NCBI Taxonomy" id="393608"/>
    <lineage>
        <taxon>Eukaryota</taxon>
        <taxon>Viridiplantae</taxon>
        <taxon>Streptophyta</taxon>
        <taxon>Embryophyta</taxon>
        <taxon>Tracheophyta</taxon>
        <taxon>Spermatophyta</taxon>
        <taxon>Magnoliopsida</taxon>
        <taxon>eudicotyledons</taxon>
        <taxon>Gunneridae</taxon>
        <taxon>Pentapetalae</taxon>
        <taxon>Caryophyllales</taxon>
        <taxon>Cactineae</taxon>
        <taxon>Cactaceae</taxon>
        <taxon>Opuntioideae</taxon>
        <taxon>Opuntia</taxon>
    </lineage>
</organism>
<dbReference type="EMBL" id="GISG01092746">
    <property type="protein sequence ID" value="MBA4634862.1"/>
    <property type="molecule type" value="Transcribed_RNA"/>
</dbReference>
<name>A0A7C9D653_OPUST</name>
<evidence type="ECO:0000256" key="1">
    <source>
        <dbReference type="SAM" id="MobiDB-lite"/>
    </source>
</evidence>
<reference evidence="2" key="2">
    <citation type="submission" date="2020-07" db="EMBL/GenBank/DDBJ databases">
        <authorList>
            <person name="Vera ALvarez R."/>
            <person name="Arias-Moreno D.M."/>
            <person name="Jimenez-Jacinto V."/>
            <person name="Jimenez-Bremont J.F."/>
            <person name="Swaminathan K."/>
            <person name="Moose S.P."/>
            <person name="Guerrero-Gonzalez M.L."/>
            <person name="Marino-Ramirez L."/>
            <person name="Landsman D."/>
            <person name="Rodriguez-Kessler M."/>
            <person name="Delgado-Sanchez P."/>
        </authorList>
    </citation>
    <scope>NUCLEOTIDE SEQUENCE</scope>
    <source>
        <tissue evidence="2">Cladode</tissue>
    </source>
</reference>
<dbReference type="AlphaFoldDB" id="A0A7C9D653"/>
<evidence type="ECO:0000313" key="2">
    <source>
        <dbReference type="EMBL" id="MBA4634861.1"/>
    </source>
</evidence>
<proteinExistence type="predicted"/>
<accession>A0A7C9D653</accession>
<feature type="compositionally biased region" description="Basic and acidic residues" evidence="1">
    <location>
        <begin position="1"/>
        <end position="19"/>
    </location>
</feature>